<dbReference type="Gene3D" id="3.30.420.10">
    <property type="entry name" value="Ribonuclease H-like superfamily/Ribonuclease H"/>
    <property type="match status" value="1"/>
</dbReference>
<protein>
    <recommendedName>
        <fullName evidence="1">RNase H type-1 domain-containing protein</fullName>
    </recommendedName>
</protein>
<dbReference type="InterPro" id="IPR044730">
    <property type="entry name" value="RNase_H-like_dom_plant"/>
</dbReference>
<dbReference type="SUPFAM" id="SSF53098">
    <property type="entry name" value="Ribonuclease H-like"/>
    <property type="match status" value="1"/>
</dbReference>
<evidence type="ECO:0000313" key="3">
    <source>
        <dbReference type="Proteomes" id="UP000467841"/>
    </source>
</evidence>
<dbReference type="Pfam" id="PF13456">
    <property type="entry name" value="RVT_3"/>
    <property type="match status" value="1"/>
</dbReference>
<evidence type="ECO:0000259" key="1">
    <source>
        <dbReference type="PROSITE" id="PS50879"/>
    </source>
</evidence>
<dbReference type="OrthoDB" id="1002501at2759"/>
<dbReference type="GO" id="GO:0003676">
    <property type="term" value="F:nucleic acid binding"/>
    <property type="evidence" value="ECO:0007669"/>
    <property type="project" value="InterPro"/>
</dbReference>
<dbReference type="Pfam" id="PF13966">
    <property type="entry name" value="zf-RVT"/>
    <property type="match status" value="1"/>
</dbReference>
<sequence>MNKALIAKLGWRLIHDDVSLWARVLQSKYRVRDIRDESWLKTKSNWSSTWKSVLKGVREVVIPGLSWGFGNGNTVRFWKDIWLLGSSLMHESNVEIPAELANARICDLWQNGVGWKLPQLSPYISPDTRLRLAAVVVDEFTGARDRVAWGQTQDGEFSVKSAYTSLTRNDQPRQNMQGIFQRVWQVIAHERVRTFLWLVVNQGIMTNAERYRRHLSATDTCQVCRGGEESIIHILRDCPAMEGIWRCIVPARKQREFFSAPLLSWIHQNLGDTADLGEYIWSTMFAVAVWWGWKWRCGNVFGTNGKCRDRVRFVKDLAAEVTKVHVKSREHGVAITRVQRQIAWQPPEGDWWKMNTDGAARENPGPASAGGVLRDTSGRWICGFALNIGICPAPLAEFWGVYYGLYMASERQVPRLIIEVDSETVMGFFIHGLVILTPCPS</sequence>
<dbReference type="InterPro" id="IPR012337">
    <property type="entry name" value="RNaseH-like_sf"/>
</dbReference>
<dbReference type="GO" id="GO:0004523">
    <property type="term" value="F:RNA-DNA hybrid ribonuclease activity"/>
    <property type="evidence" value="ECO:0007669"/>
    <property type="project" value="InterPro"/>
</dbReference>
<evidence type="ECO:0000313" key="2">
    <source>
        <dbReference type="EMBL" id="CAA7029235.1"/>
    </source>
</evidence>
<gene>
    <name evidence="2" type="ORF">MERR_LOCUS16470</name>
</gene>
<dbReference type="PANTHER" id="PTHR47723:SF13">
    <property type="entry name" value="PUTATIVE-RELATED"/>
    <property type="match status" value="1"/>
</dbReference>
<name>A0A6D2IJV9_9BRAS</name>
<comment type="caution">
    <text evidence="2">The sequence shown here is derived from an EMBL/GenBank/DDBJ whole genome shotgun (WGS) entry which is preliminary data.</text>
</comment>
<dbReference type="AlphaFoldDB" id="A0A6D2IJV9"/>
<dbReference type="PROSITE" id="PS50879">
    <property type="entry name" value="RNASE_H_1"/>
    <property type="match status" value="1"/>
</dbReference>
<dbReference type="InterPro" id="IPR036397">
    <property type="entry name" value="RNaseH_sf"/>
</dbReference>
<dbReference type="InterPro" id="IPR053151">
    <property type="entry name" value="RNase_H-like"/>
</dbReference>
<dbReference type="PANTHER" id="PTHR47723">
    <property type="entry name" value="OS05G0353850 PROTEIN"/>
    <property type="match status" value="1"/>
</dbReference>
<proteinExistence type="predicted"/>
<feature type="domain" description="RNase H type-1" evidence="1">
    <location>
        <begin position="348"/>
        <end position="441"/>
    </location>
</feature>
<accession>A0A6D2IJV9</accession>
<organism evidence="2 3">
    <name type="scientific">Microthlaspi erraticum</name>
    <dbReference type="NCBI Taxonomy" id="1685480"/>
    <lineage>
        <taxon>Eukaryota</taxon>
        <taxon>Viridiplantae</taxon>
        <taxon>Streptophyta</taxon>
        <taxon>Embryophyta</taxon>
        <taxon>Tracheophyta</taxon>
        <taxon>Spermatophyta</taxon>
        <taxon>Magnoliopsida</taxon>
        <taxon>eudicotyledons</taxon>
        <taxon>Gunneridae</taxon>
        <taxon>Pentapetalae</taxon>
        <taxon>rosids</taxon>
        <taxon>malvids</taxon>
        <taxon>Brassicales</taxon>
        <taxon>Brassicaceae</taxon>
        <taxon>Coluteocarpeae</taxon>
        <taxon>Microthlaspi</taxon>
    </lineage>
</organism>
<reference evidence="2" key="1">
    <citation type="submission" date="2020-01" db="EMBL/GenBank/DDBJ databases">
        <authorList>
            <person name="Mishra B."/>
        </authorList>
    </citation>
    <scope>NUCLEOTIDE SEQUENCE [LARGE SCALE GENOMIC DNA]</scope>
</reference>
<dbReference type="InterPro" id="IPR026960">
    <property type="entry name" value="RVT-Znf"/>
</dbReference>
<dbReference type="EMBL" id="CACVBM020001078">
    <property type="protein sequence ID" value="CAA7029235.1"/>
    <property type="molecule type" value="Genomic_DNA"/>
</dbReference>
<keyword evidence="3" id="KW-1185">Reference proteome</keyword>
<dbReference type="InterPro" id="IPR002156">
    <property type="entry name" value="RNaseH_domain"/>
</dbReference>
<dbReference type="Proteomes" id="UP000467841">
    <property type="component" value="Unassembled WGS sequence"/>
</dbReference>
<dbReference type="CDD" id="cd06222">
    <property type="entry name" value="RNase_H_like"/>
    <property type="match status" value="1"/>
</dbReference>